<dbReference type="GO" id="GO:0046872">
    <property type="term" value="F:metal ion binding"/>
    <property type="evidence" value="ECO:0007669"/>
    <property type="project" value="UniProtKB-KW"/>
</dbReference>
<dbReference type="STRING" id="550983.A4R26_08395"/>
<gene>
    <name evidence="9" type="ORF">A4R26_08395</name>
</gene>
<keyword evidence="6" id="KW-0812">Transmembrane</keyword>
<dbReference type="InterPro" id="IPR050597">
    <property type="entry name" value="Cytochrome_c_Oxidase_Subunit"/>
</dbReference>
<feature type="region of interest" description="Disordered" evidence="5">
    <location>
        <begin position="365"/>
        <end position="404"/>
    </location>
</feature>
<reference evidence="10" key="1">
    <citation type="submission" date="2016-04" db="EMBL/GenBank/DDBJ databases">
        <authorList>
            <person name="Chen L."/>
            <person name="Zhuang W."/>
            <person name="Wang G."/>
        </authorList>
    </citation>
    <scope>NUCLEOTIDE SEQUENCE [LARGE SCALE GENOMIC DNA]</scope>
    <source>
        <strain evidence="10">208</strain>
    </source>
</reference>
<dbReference type="GO" id="GO:0020037">
    <property type="term" value="F:heme binding"/>
    <property type="evidence" value="ECO:0007669"/>
    <property type="project" value="InterPro"/>
</dbReference>
<dbReference type="InterPro" id="IPR038414">
    <property type="entry name" value="CcoP_N_sf"/>
</dbReference>
<feature type="compositionally biased region" description="Polar residues" evidence="5">
    <location>
        <begin position="365"/>
        <end position="374"/>
    </location>
</feature>
<name>A0A1V9EKP6_9BACT</name>
<keyword evidence="1 4" id="KW-0349">Heme</keyword>
<dbReference type="InterPro" id="IPR009056">
    <property type="entry name" value="Cyt_c-like_dom"/>
</dbReference>
<dbReference type="AlphaFoldDB" id="A0A1V9EKP6"/>
<accession>A0A1V9EKP6</accession>
<dbReference type="PROSITE" id="PS51007">
    <property type="entry name" value="CYTC"/>
    <property type="match status" value="1"/>
</dbReference>
<feature type="transmembrane region" description="Helical" evidence="6">
    <location>
        <begin position="220"/>
        <end position="237"/>
    </location>
</feature>
<evidence type="ECO:0000256" key="5">
    <source>
        <dbReference type="SAM" id="MobiDB-lite"/>
    </source>
</evidence>
<dbReference type="EMBL" id="LWBP01000243">
    <property type="protein sequence ID" value="OQP46723.1"/>
    <property type="molecule type" value="Genomic_DNA"/>
</dbReference>
<evidence type="ECO:0000256" key="7">
    <source>
        <dbReference type="SAM" id="SignalP"/>
    </source>
</evidence>
<proteinExistence type="predicted"/>
<dbReference type="RefSeq" id="WP_081170885.1">
    <property type="nucleotide sequence ID" value="NZ_LWBP01000243.1"/>
</dbReference>
<feature type="transmembrane region" description="Helical" evidence="6">
    <location>
        <begin position="49"/>
        <end position="79"/>
    </location>
</feature>
<evidence type="ECO:0000256" key="2">
    <source>
        <dbReference type="ARBA" id="ARBA00022723"/>
    </source>
</evidence>
<protein>
    <recommendedName>
        <fullName evidence="8">Cytochrome c domain-containing protein</fullName>
    </recommendedName>
</protein>
<feature type="chain" id="PRO_5013048503" description="Cytochrome c domain-containing protein" evidence="7">
    <location>
        <begin position="34"/>
        <end position="404"/>
    </location>
</feature>
<evidence type="ECO:0000256" key="3">
    <source>
        <dbReference type="ARBA" id="ARBA00023004"/>
    </source>
</evidence>
<dbReference type="PANTHER" id="PTHR33751">
    <property type="entry name" value="CBB3-TYPE CYTOCHROME C OXIDASE SUBUNIT FIXP"/>
    <property type="match status" value="1"/>
</dbReference>
<feature type="transmembrane region" description="Helical" evidence="6">
    <location>
        <begin position="91"/>
        <end position="112"/>
    </location>
</feature>
<keyword evidence="2 4" id="KW-0479">Metal-binding</keyword>
<dbReference type="GO" id="GO:0009055">
    <property type="term" value="F:electron transfer activity"/>
    <property type="evidence" value="ECO:0007669"/>
    <property type="project" value="InterPro"/>
</dbReference>
<keyword evidence="3 4" id="KW-0408">Iron</keyword>
<feature type="transmembrane region" description="Helical" evidence="6">
    <location>
        <begin position="138"/>
        <end position="158"/>
    </location>
</feature>
<keyword evidence="6" id="KW-0472">Membrane</keyword>
<sequence length="404" mass="43875">MSGIYWYKKLNNKAYRSILTGAVLLCAAPAALAAGGGQPAKESSMYDPFVITMIIIMLILLLAIGLLANVVMGAASYYYQKEKEREQQKSGASAVAAVTTVLLLLFAAPVFAQGGNAAIDAAATVQATSSFGGLSPTAFYFIVGVIGIELLVVFMLLYQLRVFLAKEKLQQDLAAQVVKKPGVSFWDKMNKLKPIEQEAQIDLGHDYDGIRELDNRLPPWWLYGFYVSIIFAAVYVWRFHVSHTAPSSAEELQIAMVKAEEQKALYLKKSASNVDENTVKVLTDAAEIAGGEKVFIQNCAACHGKAGEGSVGPNLTDDYWLHGGSVKDVFKSIKYGWPEKGMRSWKDDLSPMQIAQVSSYIKSIHGTNPPNAKAQQGELYKEEGAGNTNPADSLNNKVASATNK</sequence>
<comment type="caution">
    <text evidence="9">The sequence shown here is derived from an EMBL/GenBank/DDBJ whole genome shotgun (WGS) entry which is preliminary data.</text>
</comment>
<feature type="signal peptide" evidence="7">
    <location>
        <begin position="1"/>
        <end position="33"/>
    </location>
</feature>
<evidence type="ECO:0000259" key="8">
    <source>
        <dbReference type="PROSITE" id="PS51007"/>
    </source>
</evidence>
<dbReference type="Pfam" id="PF14715">
    <property type="entry name" value="FixP_N"/>
    <property type="match status" value="1"/>
</dbReference>
<keyword evidence="10" id="KW-1185">Reference proteome</keyword>
<evidence type="ECO:0000256" key="6">
    <source>
        <dbReference type="SAM" id="Phobius"/>
    </source>
</evidence>
<keyword evidence="7" id="KW-0732">Signal</keyword>
<dbReference type="PANTHER" id="PTHR33751:SF1">
    <property type="entry name" value="CBB3-TYPE CYTOCHROME C OXIDASE SUBUNIT FIXP"/>
    <property type="match status" value="1"/>
</dbReference>
<evidence type="ECO:0000313" key="10">
    <source>
        <dbReference type="Proteomes" id="UP000192276"/>
    </source>
</evidence>
<keyword evidence="6" id="KW-1133">Transmembrane helix</keyword>
<dbReference type="InterPro" id="IPR036909">
    <property type="entry name" value="Cyt_c-like_dom_sf"/>
</dbReference>
<evidence type="ECO:0000313" key="9">
    <source>
        <dbReference type="EMBL" id="OQP46723.1"/>
    </source>
</evidence>
<dbReference type="Gene3D" id="1.10.760.10">
    <property type="entry name" value="Cytochrome c-like domain"/>
    <property type="match status" value="1"/>
</dbReference>
<dbReference type="Proteomes" id="UP000192276">
    <property type="component" value="Unassembled WGS sequence"/>
</dbReference>
<evidence type="ECO:0000256" key="4">
    <source>
        <dbReference type="PROSITE-ProRule" id="PRU00433"/>
    </source>
</evidence>
<dbReference type="SUPFAM" id="SSF46626">
    <property type="entry name" value="Cytochrome c"/>
    <property type="match status" value="1"/>
</dbReference>
<evidence type="ECO:0000256" key="1">
    <source>
        <dbReference type="ARBA" id="ARBA00022617"/>
    </source>
</evidence>
<feature type="compositionally biased region" description="Polar residues" evidence="5">
    <location>
        <begin position="386"/>
        <end position="404"/>
    </location>
</feature>
<dbReference type="Pfam" id="PF13442">
    <property type="entry name" value="Cytochrome_CBB3"/>
    <property type="match status" value="1"/>
</dbReference>
<dbReference type="Gene3D" id="6.10.280.130">
    <property type="match status" value="1"/>
</dbReference>
<dbReference type="InterPro" id="IPR032858">
    <property type="entry name" value="CcoP_N"/>
</dbReference>
<feature type="domain" description="Cytochrome c" evidence="8">
    <location>
        <begin position="286"/>
        <end position="365"/>
    </location>
</feature>
<dbReference type="OrthoDB" id="9811281at2"/>
<organism evidence="9 10">
    <name type="scientific">Niastella populi</name>
    <dbReference type="NCBI Taxonomy" id="550983"/>
    <lineage>
        <taxon>Bacteria</taxon>
        <taxon>Pseudomonadati</taxon>
        <taxon>Bacteroidota</taxon>
        <taxon>Chitinophagia</taxon>
        <taxon>Chitinophagales</taxon>
        <taxon>Chitinophagaceae</taxon>
        <taxon>Niastella</taxon>
    </lineage>
</organism>